<feature type="repeat" description="PPR" evidence="2">
    <location>
        <begin position="51"/>
        <end position="85"/>
    </location>
</feature>
<dbReference type="FunFam" id="1.25.40.10:FF:000351">
    <property type="entry name" value="Pentatricopeptide repeat-containing protein"/>
    <property type="match status" value="1"/>
</dbReference>
<dbReference type="InterPro" id="IPR046960">
    <property type="entry name" value="PPR_At4g14850-like_plant"/>
</dbReference>
<gene>
    <name evidence="3" type="ORF">F511_14208</name>
</gene>
<dbReference type="PANTHER" id="PTHR47926">
    <property type="entry name" value="PENTATRICOPEPTIDE REPEAT-CONTAINING PROTEIN"/>
    <property type="match status" value="1"/>
</dbReference>
<organism evidence="3 4">
    <name type="scientific">Dorcoceras hygrometricum</name>
    <dbReference type="NCBI Taxonomy" id="472368"/>
    <lineage>
        <taxon>Eukaryota</taxon>
        <taxon>Viridiplantae</taxon>
        <taxon>Streptophyta</taxon>
        <taxon>Embryophyta</taxon>
        <taxon>Tracheophyta</taxon>
        <taxon>Spermatophyta</taxon>
        <taxon>Magnoliopsida</taxon>
        <taxon>eudicotyledons</taxon>
        <taxon>Gunneridae</taxon>
        <taxon>Pentapetalae</taxon>
        <taxon>asterids</taxon>
        <taxon>lamiids</taxon>
        <taxon>Lamiales</taxon>
        <taxon>Gesneriaceae</taxon>
        <taxon>Didymocarpoideae</taxon>
        <taxon>Trichosporeae</taxon>
        <taxon>Loxocarpinae</taxon>
        <taxon>Dorcoceras</taxon>
    </lineage>
</organism>
<dbReference type="InterPro" id="IPR002885">
    <property type="entry name" value="PPR_rpt"/>
</dbReference>
<name>A0A2Z7D0X0_9LAMI</name>
<dbReference type="Proteomes" id="UP000250235">
    <property type="component" value="Unassembled WGS sequence"/>
</dbReference>
<evidence type="ECO:0000256" key="2">
    <source>
        <dbReference type="PROSITE-ProRule" id="PRU00708"/>
    </source>
</evidence>
<proteinExistence type="predicted"/>
<dbReference type="GO" id="GO:0003723">
    <property type="term" value="F:RNA binding"/>
    <property type="evidence" value="ECO:0007669"/>
    <property type="project" value="InterPro"/>
</dbReference>
<feature type="repeat" description="PPR" evidence="2">
    <location>
        <begin position="152"/>
        <end position="186"/>
    </location>
</feature>
<dbReference type="PROSITE" id="PS51375">
    <property type="entry name" value="PPR"/>
    <property type="match status" value="2"/>
</dbReference>
<dbReference type="AlphaFoldDB" id="A0A2Z7D0X0"/>
<protein>
    <submittedName>
        <fullName evidence="3">Pentatricopeptide repeat-containing protein-like</fullName>
    </submittedName>
</protein>
<sequence>MIAAGGSVHSMVLKAGIGSDRHVNNTLLTMYGRYGVIGYSRKVFDEMLDKDVVSWSSMIAAYVDCNRSWDSLMVFKDIMRVNGKPNAVTLVSLLAACTKLLDVRVGKFFHSYIIRNAIELDVSLVTALLNMYSKSGLVQEAFHIFHSIGNKYLQSWTVMISCLADYGHGKEAISLFTRMEKTGLLPDSMSFSAILCACSHNGLVHEATTLFDKMINVYSILPTMEHYGCMVDLLGRAGKIEEAYRMIMSMPMEPNSVILRSYLSSCKHQGRIICADSLLLKLLLETEPEIGANYVLAGSVSSLQGYSNCINNTRNDMKQMKQKGLKKVPGYSWVQLPIGEQSDLCMYV</sequence>
<dbReference type="EMBL" id="KQ992381">
    <property type="protein sequence ID" value="KZV50549.1"/>
    <property type="molecule type" value="Genomic_DNA"/>
</dbReference>
<evidence type="ECO:0000313" key="3">
    <source>
        <dbReference type="EMBL" id="KZV50549.1"/>
    </source>
</evidence>
<dbReference type="Pfam" id="PF13041">
    <property type="entry name" value="PPR_2"/>
    <property type="match status" value="1"/>
</dbReference>
<dbReference type="NCBIfam" id="TIGR00756">
    <property type="entry name" value="PPR"/>
    <property type="match status" value="2"/>
</dbReference>
<evidence type="ECO:0000256" key="1">
    <source>
        <dbReference type="ARBA" id="ARBA00022737"/>
    </source>
</evidence>
<accession>A0A2Z7D0X0</accession>
<evidence type="ECO:0000313" key="4">
    <source>
        <dbReference type="Proteomes" id="UP000250235"/>
    </source>
</evidence>
<dbReference type="GO" id="GO:0009451">
    <property type="term" value="P:RNA modification"/>
    <property type="evidence" value="ECO:0007669"/>
    <property type="project" value="InterPro"/>
</dbReference>
<reference evidence="3 4" key="1">
    <citation type="journal article" date="2015" name="Proc. Natl. Acad. Sci. U.S.A.">
        <title>The resurrection genome of Boea hygrometrica: A blueprint for survival of dehydration.</title>
        <authorList>
            <person name="Xiao L."/>
            <person name="Yang G."/>
            <person name="Zhang L."/>
            <person name="Yang X."/>
            <person name="Zhao S."/>
            <person name="Ji Z."/>
            <person name="Zhou Q."/>
            <person name="Hu M."/>
            <person name="Wang Y."/>
            <person name="Chen M."/>
            <person name="Xu Y."/>
            <person name="Jin H."/>
            <person name="Xiao X."/>
            <person name="Hu G."/>
            <person name="Bao F."/>
            <person name="Hu Y."/>
            <person name="Wan P."/>
            <person name="Li L."/>
            <person name="Deng X."/>
            <person name="Kuang T."/>
            <person name="Xiang C."/>
            <person name="Zhu J.K."/>
            <person name="Oliver M.J."/>
            <person name="He Y."/>
        </authorList>
    </citation>
    <scope>NUCLEOTIDE SEQUENCE [LARGE SCALE GENOMIC DNA]</scope>
    <source>
        <strain evidence="4">cv. XS01</strain>
    </source>
</reference>
<dbReference type="InterPro" id="IPR011990">
    <property type="entry name" value="TPR-like_helical_dom_sf"/>
</dbReference>
<dbReference type="Pfam" id="PF01535">
    <property type="entry name" value="PPR"/>
    <property type="match status" value="4"/>
</dbReference>
<keyword evidence="4" id="KW-1185">Reference proteome</keyword>
<keyword evidence="1" id="KW-0677">Repeat</keyword>
<dbReference type="FunFam" id="1.25.40.10:FF:000090">
    <property type="entry name" value="Pentatricopeptide repeat-containing protein, chloroplastic"/>
    <property type="match status" value="1"/>
</dbReference>
<dbReference type="OrthoDB" id="185373at2759"/>
<dbReference type="Gene3D" id="1.25.40.10">
    <property type="entry name" value="Tetratricopeptide repeat domain"/>
    <property type="match status" value="2"/>
</dbReference>
<dbReference type="PANTHER" id="PTHR47926:SF436">
    <property type="entry name" value="PENTATRICOPEPTIDE REPEAT-CONTAINING PROTEIN ELI1, CHLOROPLASTIC-LIKE ISOFORM X2"/>
    <property type="match status" value="1"/>
</dbReference>